<reference evidence="23 24" key="1">
    <citation type="submission" date="2018-02" db="EMBL/GenBank/DDBJ databases">
        <authorList>
            <person name="Cohen D.B."/>
            <person name="Kent A.D."/>
        </authorList>
    </citation>
    <scope>NUCLEOTIDE SEQUENCE [LARGE SCALE GENOMIC DNA]</scope>
    <source>
        <strain evidence="23">1</strain>
    </source>
</reference>
<keyword evidence="4 23" id="KW-0132">Cell division</keyword>
<keyword evidence="24" id="KW-1185">Reference proteome</keyword>
<evidence type="ECO:0000256" key="8">
    <source>
        <dbReference type="ARBA" id="ARBA00022960"/>
    </source>
</evidence>
<dbReference type="GO" id="GO:0009252">
    <property type="term" value="P:peptidoglycan biosynthetic process"/>
    <property type="evidence" value="ECO:0007669"/>
    <property type="project" value="UniProtKB-KW"/>
</dbReference>
<dbReference type="GO" id="GO:0051301">
    <property type="term" value="P:cell division"/>
    <property type="evidence" value="ECO:0007669"/>
    <property type="project" value="UniProtKB-KW"/>
</dbReference>
<evidence type="ECO:0000256" key="11">
    <source>
        <dbReference type="ARBA" id="ARBA00023136"/>
    </source>
</evidence>
<keyword evidence="11 22" id="KW-0472">Membrane</keyword>
<dbReference type="GO" id="GO:0008360">
    <property type="term" value="P:regulation of cell shape"/>
    <property type="evidence" value="ECO:0007669"/>
    <property type="project" value="UniProtKB-KW"/>
</dbReference>
<feature type="transmembrane region" description="Helical" evidence="22">
    <location>
        <begin position="76"/>
        <end position="92"/>
    </location>
</feature>
<dbReference type="PANTHER" id="PTHR30474:SF2">
    <property type="entry name" value="PEPTIDOGLYCAN GLYCOSYLTRANSFERASE FTSW-RELATED"/>
    <property type="match status" value="1"/>
</dbReference>
<comment type="function">
    <text evidence="21">Peptidoglycan polymerase that is essential for cell division.</text>
</comment>
<evidence type="ECO:0000256" key="19">
    <source>
        <dbReference type="ARBA" id="ARBA00044770"/>
    </source>
</evidence>
<keyword evidence="7 22" id="KW-0812">Transmembrane</keyword>
<evidence type="ECO:0000256" key="5">
    <source>
        <dbReference type="ARBA" id="ARBA00022676"/>
    </source>
</evidence>
<dbReference type="AlphaFoldDB" id="A0A2N9JG94"/>
<name>A0A2N9JG94_9ACTN</name>
<organism evidence="23 24">
    <name type="scientific">Micropruina glycogenica</name>
    <dbReference type="NCBI Taxonomy" id="75385"/>
    <lineage>
        <taxon>Bacteria</taxon>
        <taxon>Bacillati</taxon>
        <taxon>Actinomycetota</taxon>
        <taxon>Actinomycetes</taxon>
        <taxon>Propionibacteriales</taxon>
        <taxon>Nocardioidaceae</taxon>
        <taxon>Micropruina</taxon>
    </lineage>
</organism>
<feature type="transmembrane region" description="Helical" evidence="22">
    <location>
        <begin position="333"/>
        <end position="355"/>
    </location>
</feature>
<dbReference type="NCBIfam" id="TIGR02614">
    <property type="entry name" value="ftsW"/>
    <property type="match status" value="1"/>
</dbReference>
<evidence type="ECO:0000256" key="20">
    <source>
        <dbReference type="ARBA" id="ARBA00049902"/>
    </source>
</evidence>
<keyword evidence="3" id="KW-1003">Cell membrane</keyword>
<dbReference type="EC" id="2.4.99.28" evidence="19"/>
<accession>A0A2N9JG94</accession>
<keyword evidence="10 22" id="KW-1133">Transmembrane helix</keyword>
<comment type="catalytic activity">
    <reaction evidence="20">
        <text>[GlcNAc-(1-&gt;4)-Mur2Ac(oyl-L-Ala-gamma-D-Glu-L-Lys-D-Ala-D-Ala)](n)-di-trans,octa-cis-undecaprenyl diphosphate + beta-D-GlcNAc-(1-&gt;4)-Mur2Ac(oyl-L-Ala-gamma-D-Glu-L-Lys-D-Ala-D-Ala)-di-trans,octa-cis-undecaprenyl diphosphate = [GlcNAc-(1-&gt;4)-Mur2Ac(oyl-L-Ala-gamma-D-Glu-L-Lys-D-Ala-D-Ala)](n+1)-di-trans,octa-cis-undecaprenyl diphosphate + di-trans,octa-cis-undecaprenyl diphosphate + H(+)</text>
        <dbReference type="Rhea" id="RHEA:23708"/>
        <dbReference type="Rhea" id="RHEA-COMP:9602"/>
        <dbReference type="Rhea" id="RHEA-COMP:9603"/>
        <dbReference type="ChEBI" id="CHEBI:15378"/>
        <dbReference type="ChEBI" id="CHEBI:58405"/>
        <dbReference type="ChEBI" id="CHEBI:60033"/>
        <dbReference type="ChEBI" id="CHEBI:78435"/>
        <dbReference type="EC" id="2.4.99.28"/>
    </reaction>
</comment>
<evidence type="ECO:0000256" key="21">
    <source>
        <dbReference type="ARBA" id="ARBA00049966"/>
    </source>
</evidence>
<keyword evidence="6" id="KW-0808">Transferase</keyword>
<proteinExistence type="inferred from homology"/>
<sequence>MAILSSPLSRKDAVKSARARTSLLGEALAHPRASFFLVLVPTVLLLALGMMMVLSASSVLGSVRFGDAYYFVKRQVFFLAVGGAAAFVLSRCNVRALKVLGWGLVIAALTLQILTFTPLGWGEAKGNRNWVQFGTSFFRIQPSELAKLAIIVWGADLLARKQKLLDQPKHLLVPFVPVSLLLISLVVLQHDLGTGMIMGAIVVAMLWYVGASWKMLASIGAIVGAGVVVLVATSANRLGRITGFFDSTHDQMGVNLQPLRGVFALASGGWWGLGLGASRQKWGSLAEAHTDYVLAIVGEELGLVGTLVVLSLFLVLAYAGFRIALRSDITFCRYLAAGVTSWLMIQALVNIMVVLKMIPVLGVTLPLLSYGGSGLMANLAAIGMLLACAKLEPDARRLAERKKRTTGAPVTVVESRRA</sequence>
<comment type="subcellular location">
    <subcellularLocation>
        <location evidence="1">Cell membrane</location>
        <topology evidence="1">Multi-pass membrane protein</topology>
    </subcellularLocation>
</comment>
<keyword evidence="12" id="KW-0131">Cell cycle</keyword>
<evidence type="ECO:0000256" key="18">
    <source>
        <dbReference type="ARBA" id="ARBA00041418"/>
    </source>
</evidence>
<evidence type="ECO:0000256" key="7">
    <source>
        <dbReference type="ARBA" id="ARBA00022692"/>
    </source>
</evidence>
<evidence type="ECO:0000256" key="10">
    <source>
        <dbReference type="ARBA" id="ARBA00022989"/>
    </source>
</evidence>
<protein>
    <recommendedName>
        <fullName evidence="17">Probable peptidoglycan glycosyltransferase FtsW</fullName>
        <ecNumber evidence="19">2.4.99.28</ecNumber>
    </recommendedName>
    <alternativeName>
        <fullName evidence="18">Cell division protein FtsW</fullName>
    </alternativeName>
    <alternativeName>
        <fullName evidence="15">Cell wall polymerase</fullName>
    </alternativeName>
    <alternativeName>
        <fullName evidence="14">Peptidoglycan polymerase</fullName>
    </alternativeName>
</protein>
<dbReference type="GO" id="GO:0032153">
    <property type="term" value="C:cell division site"/>
    <property type="evidence" value="ECO:0007669"/>
    <property type="project" value="TreeGrafter"/>
</dbReference>
<evidence type="ECO:0000256" key="4">
    <source>
        <dbReference type="ARBA" id="ARBA00022618"/>
    </source>
</evidence>
<evidence type="ECO:0000256" key="1">
    <source>
        <dbReference type="ARBA" id="ARBA00004651"/>
    </source>
</evidence>
<evidence type="ECO:0000256" key="22">
    <source>
        <dbReference type="SAM" id="Phobius"/>
    </source>
</evidence>
<dbReference type="GO" id="GO:0008955">
    <property type="term" value="F:peptidoglycan glycosyltransferase activity"/>
    <property type="evidence" value="ECO:0007669"/>
    <property type="project" value="UniProtKB-EC"/>
</dbReference>
<dbReference type="RefSeq" id="WP_197709904.1">
    <property type="nucleotide sequence ID" value="NZ_BAAAGO010000040.1"/>
</dbReference>
<evidence type="ECO:0000256" key="6">
    <source>
        <dbReference type="ARBA" id="ARBA00022679"/>
    </source>
</evidence>
<dbReference type="KEGG" id="mgg:MPLG2_2100"/>
<evidence type="ECO:0000256" key="12">
    <source>
        <dbReference type="ARBA" id="ARBA00023306"/>
    </source>
</evidence>
<evidence type="ECO:0000256" key="17">
    <source>
        <dbReference type="ARBA" id="ARBA00041185"/>
    </source>
</evidence>
<dbReference type="InterPro" id="IPR001182">
    <property type="entry name" value="FtsW/RodA"/>
</dbReference>
<dbReference type="EMBL" id="LT985188">
    <property type="protein sequence ID" value="SPD87130.1"/>
    <property type="molecule type" value="Genomic_DNA"/>
</dbReference>
<dbReference type="GO" id="GO:0015648">
    <property type="term" value="F:lipid-linked peptidoglycan transporter activity"/>
    <property type="evidence" value="ECO:0007669"/>
    <property type="project" value="TreeGrafter"/>
</dbReference>
<feature type="transmembrane region" description="Helical" evidence="22">
    <location>
        <begin position="171"/>
        <end position="187"/>
    </location>
</feature>
<keyword evidence="13" id="KW-0961">Cell wall biogenesis/degradation</keyword>
<dbReference type="Proteomes" id="UP000238164">
    <property type="component" value="Chromosome 1"/>
</dbReference>
<evidence type="ECO:0000256" key="14">
    <source>
        <dbReference type="ARBA" id="ARBA00032370"/>
    </source>
</evidence>
<dbReference type="InterPro" id="IPR013437">
    <property type="entry name" value="FtsW"/>
</dbReference>
<evidence type="ECO:0000256" key="16">
    <source>
        <dbReference type="ARBA" id="ARBA00038053"/>
    </source>
</evidence>
<dbReference type="GO" id="GO:0005886">
    <property type="term" value="C:plasma membrane"/>
    <property type="evidence" value="ECO:0007669"/>
    <property type="project" value="UniProtKB-SubCell"/>
</dbReference>
<evidence type="ECO:0000256" key="15">
    <source>
        <dbReference type="ARBA" id="ARBA00033270"/>
    </source>
</evidence>
<keyword evidence="9" id="KW-0573">Peptidoglycan synthesis</keyword>
<feature type="transmembrane region" description="Helical" evidence="22">
    <location>
        <begin position="99"/>
        <end position="120"/>
    </location>
</feature>
<feature type="transmembrane region" description="Helical" evidence="22">
    <location>
        <begin position="216"/>
        <end position="235"/>
    </location>
</feature>
<evidence type="ECO:0000256" key="9">
    <source>
        <dbReference type="ARBA" id="ARBA00022984"/>
    </source>
</evidence>
<dbReference type="GO" id="GO:0071555">
    <property type="term" value="P:cell wall organization"/>
    <property type="evidence" value="ECO:0007669"/>
    <property type="project" value="UniProtKB-KW"/>
</dbReference>
<comment type="pathway">
    <text evidence="2">Cell wall biogenesis; peptidoglycan biosynthesis.</text>
</comment>
<dbReference type="Pfam" id="PF01098">
    <property type="entry name" value="FTSW_RODA_SPOVE"/>
    <property type="match status" value="1"/>
</dbReference>
<keyword evidence="8" id="KW-0133">Cell shape</keyword>
<comment type="similarity">
    <text evidence="16">Belongs to the SEDS family. FtsW subfamily.</text>
</comment>
<evidence type="ECO:0000256" key="2">
    <source>
        <dbReference type="ARBA" id="ARBA00004752"/>
    </source>
</evidence>
<feature type="transmembrane region" description="Helical" evidence="22">
    <location>
        <begin position="140"/>
        <end position="159"/>
    </location>
</feature>
<feature type="transmembrane region" description="Helical" evidence="22">
    <location>
        <begin position="193"/>
        <end position="209"/>
    </location>
</feature>
<evidence type="ECO:0000313" key="24">
    <source>
        <dbReference type="Proteomes" id="UP000238164"/>
    </source>
</evidence>
<feature type="transmembrane region" description="Helical" evidence="22">
    <location>
        <begin position="367"/>
        <end position="388"/>
    </location>
</feature>
<evidence type="ECO:0000256" key="3">
    <source>
        <dbReference type="ARBA" id="ARBA00022475"/>
    </source>
</evidence>
<keyword evidence="5" id="KW-0328">Glycosyltransferase</keyword>
<feature type="transmembrane region" description="Helical" evidence="22">
    <location>
        <begin position="35"/>
        <end position="56"/>
    </location>
</feature>
<gene>
    <name evidence="23" type="ORF">MPLG2_2100</name>
</gene>
<evidence type="ECO:0000313" key="23">
    <source>
        <dbReference type="EMBL" id="SPD87130.1"/>
    </source>
</evidence>
<dbReference type="PANTHER" id="PTHR30474">
    <property type="entry name" value="CELL CYCLE PROTEIN"/>
    <property type="match status" value="1"/>
</dbReference>
<feature type="transmembrane region" description="Helical" evidence="22">
    <location>
        <begin position="301"/>
        <end position="321"/>
    </location>
</feature>
<evidence type="ECO:0000256" key="13">
    <source>
        <dbReference type="ARBA" id="ARBA00023316"/>
    </source>
</evidence>